<dbReference type="InterPro" id="IPR036249">
    <property type="entry name" value="Thioredoxin-like_sf"/>
</dbReference>
<evidence type="ECO:0000256" key="1">
    <source>
        <dbReference type="ARBA" id="ARBA00001182"/>
    </source>
</evidence>
<dbReference type="PANTHER" id="PTHR18929">
    <property type="entry name" value="PROTEIN DISULFIDE ISOMERASE"/>
    <property type="match status" value="1"/>
</dbReference>
<dbReference type="FunFam" id="3.40.30.10:FF:000045">
    <property type="entry name" value="Disulfide-isomerase A3"/>
    <property type="match status" value="1"/>
</dbReference>
<evidence type="ECO:0000313" key="15">
    <source>
        <dbReference type="EMBL" id="OQV19186.1"/>
    </source>
</evidence>
<evidence type="ECO:0000256" key="10">
    <source>
        <dbReference type="ARBA" id="ARBA00023284"/>
    </source>
</evidence>
<keyword evidence="7" id="KW-0256">Endoplasmic reticulum</keyword>
<comment type="similarity">
    <text evidence="3 11">Belongs to the protein disulfide isomerase family.</text>
</comment>
<evidence type="ECO:0000256" key="6">
    <source>
        <dbReference type="ARBA" id="ARBA00022737"/>
    </source>
</evidence>
<dbReference type="InterPro" id="IPR005788">
    <property type="entry name" value="PDI_thioredoxin-like_dom"/>
</dbReference>
<protein>
    <recommendedName>
        <fullName evidence="4">protein disulfide-isomerase</fullName>
        <ecNumber evidence="4">5.3.4.1</ecNumber>
    </recommendedName>
</protein>
<comment type="catalytic activity">
    <reaction evidence="1">
        <text>Catalyzes the rearrangement of -S-S- bonds in proteins.</text>
        <dbReference type="EC" id="5.3.4.1"/>
    </reaction>
</comment>
<name>A0A1W0WVG1_HYPEX</name>
<keyword evidence="6" id="KW-0677">Repeat</keyword>
<evidence type="ECO:0000256" key="2">
    <source>
        <dbReference type="ARBA" id="ARBA00004319"/>
    </source>
</evidence>
<evidence type="ECO:0000256" key="11">
    <source>
        <dbReference type="RuleBase" id="RU004208"/>
    </source>
</evidence>
<dbReference type="PRINTS" id="PR00421">
    <property type="entry name" value="THIOREDOXIN"/>
</dbReference>
<dbReference type="SUPFAM" id="SSF52833">
    <property type="entry name" value="Thioredoxin-like"/>
    <property type="match status" value="2"/>
</dbReference>
<evidence type="ECO:0000256" key="12">
    <source>
        <dbReference type="SAM" id="MobiDB-lite"/>
    </source>
</evidence>
<dbReference type="GO" id="GO:0034976">
    <property type="term" value="P:response to endoplasmic reticulum stress"/>
    <property type="evidence" value="ECO:0007669"/>
    <property type="project" value="TreeGrafter"/>
</dbReference>
<dbReference type="GO" id="GO:0006457">
    <property type="term" value="P:protein folding"/>
    <property type="evidence" value="ECO:0007669"/>
    <property type="project" value="TreeGrafter"/>
</dbReference>
<dbReference type="NCBIfam" id="TIGR01126">
    <property type="entry name" value="pdi_dom"/>
    <property type="match status" value="2"/>
</dbReference>
<feature type="region of interest" description="Disordered" evidence="12">
    <location>
        <begin position="420"/>
        <end position="442"/>
    </location>
</feature>
<accession>A0A1W0WVG1</accession>
<dbReference type="CDD" id="cd02961">
    <property type="entry name" value="PDI_a_family"/>
    <property type="match status" value="1"/>
</dbReference>
<dbReference type="PROSITE" id="PS51352">
    <property type="entry name" value="THIOREDOXIN_2"/>
    <property type="match status" value="2"/>
</dbReference>
<dbReference type="GO" id="GO:0005788">
    <property type="term" value="C:endoplasmic reticulum lumen"/>
    <property type="evidence" value="ECO:0007669"/>
    <property type="project" value="UniProtKB-SubCell"/>
</dbReference>
<evidence type="ECO:0000313" key="16">
    <source>
        <dbReference type="Proteomes" id="UP000192578"/>
    </source>
</evidence>
<dbReference type="PANTHER" id="PTHR18929:SF132">
    <property type="entry name" value="PROTEIN DISULFIDE-ISOMERASE A3"/>
    <property type="match status" value="1"/>
</dbReference>
<dbReference type="PROSITE" id="PS51257">
    <property type="entry name" value="PROKAR_LIPOPROTEIN"/>
    <property type="match status" value="1"/>
</dbReference>
<evidence type="ECO:0000259" key="14">
    <source>
        <dbReference type="PROSITE" id="PS51352"/>
    </source>
</evidence>
<dbReference type="InterPro" id="IPR013766">
    <property type="entry name" value="Thioredoxin_domain"/>
</dbReference>
<dbReference type="FunFam" id="3.40.30.10:FF:000017">
    <property type="entry name" value="Protein disulfide-isomerase A4"/>
    <property type="match status" value="1"/>
</dbReference>
<evidence type="ECO:0000256" key="5">
    <source>
        <dbReference type="ARBA" id="ARBA00022729"/>
    </source>
</evidence>
<dbReference type="OrthoDB" id="427280at2759"/>
<comment type="subcellular location">
    <subcellularLocation>
        <location evidence="2">Endoplasmic reticulum lumen</location>
    </subcellularLocation>
</comment>
<feature type="signal peptide" evidence="13">
    <location>
        <begin position="1"/>
        <end position="18"/>
    </location>
</feature>
<keyword evidence="10" id="KW-0676">Redox-active center</keyword>
<reference evidence="16" key="1">
    <citation type="submission" date="2017-01" db="EMBL/GenBank/DDBJ databases">
        <title>Comparative genomics of anhydrobiosis in the tardigrade Hypsibius dujardini.</title>
        <authorList>
            <person name="Yoshida Y."/>
            <person name="Koutsovoulos G."/>
            <person name="Laetsch D."/>
            <person name="Stevens L."/>
            <person name="Kumar S."/>
            <person name="Horikawa D."/>
            <person name="Ishino K."/>
            <person name="Komine S."/>
            <person name="Tomita M."/>
            <person name="Blaxter M."/>
            <person name="Arakawa K."/>
        </authorList>
    </citation>
    <scope>NUCLEOTIDE SEQUENCE [LARGE SCALE GENOMIC DNA]</scope>
    <source>
        <strain evidence="16">Z151</strain>
    </source>
</reference>
<gene>
    <name evidence="15" type="ORF">BV898_06823</name>
</gene>
<evidence type="ECO:0000256" key="7">
    <source>
        <dbReference type="ARBA" id="ARBA00022824"/>
    </source>
</evidence>
<organism evidence="15 16">
    <name type="scientific">Hypsibius exemplaris</name>
    <name type="common">Freshwater tardigrade</name>
    <dbReference type="NCBI Taxonomy" id="2072580"/>
    <lineage>
        <taxon>Eukaryota</taxon>
        <taxon>Metazoa</taxon>
        <taxon>Ecdysozoa</taxon>
        <taxon>Tardigrada</taxon>
        <taxon>Eutardigrada</taxon>
        <taxon>Parachela</taxon>
        <taxon>Hypsibioidea</taxon>
        <taxon>Hypsibiidae</taxon>
        <taxon>Hypsibius</taxon>
    </lineage>
</organism>
<proteinExistence type="inferred from homology"/>
<keyword evidence="5 13" id="KW-0732">Signal</keyword>
<evidence type="ECO:0000256" key="4">
    <source>
        <dbReference type="ARBA" id="ARBA00012723"/>
    </source>
</evidence>
<dbReference type="CDD" id="cd02995">
    <property type="entry name" value="PDI_a_PDI_a'_C"/>
    <property type="match status" value="1"/>
</dbReference>
<comment type="caution">
    <text evidence="15">The sequence shown here is derived from an EMBL/GenBank/DDBJ whole genome shotgun (WGS) entry which is preliminary data.</text>
</comment>
<evidence type="ECO:0000256" key="9">
    <source>
        <dbReference type="ARBA" id="ARBA00023235"/>
    </source>
</evidence>
<dbReference type="EC" id="5.3.4.1" evidence="4"/>
<feature type="domain" description="Thioredoxin" evidence="14">
    <location>
        <begin position="297"/>
        <end position="418"/>
    </location>
</feature>
<dbReference type="GO" id="GO:0003756">
    <property type="term" value="F:protein disulfide isomerase activity"/>
    <property type="evidence" value="ECO:0007669"/>
    <property type="project" value="UniProtKB-EC"/>
</dbReference>
<evidence type="ECO:0000256" key="13">
    <source>
        <dbReference type="SAM" id="SignalP"/>
    </source>
</evidence>
<dbReference type="AlphaFoldDB" id="A0A1W0WVG1"/>
<keyword evidence="8" id="KW-1015">Disulfide bond</keyword>
<keyword evidence="16" id="KW-1185">Reference proteome</keyword>
<dbReference type="EMBL" id="MTYJ01000042">
    <property type="protein sequence ID" value="OQV19186.1"/>
    <property type="molecule type" value="Genomic_DNA"/>
</dbReference>
<sequence length="442" mass="48588">MLRHIVCLGFLFFGCAFASDVIELTDADFADRIGDYPVALAEFFAPWCGHCKRLAPEYEKAATALKKEDLPVGLIKVDCTANEQVCKKYGVSGYPTLKIFRNGEESKDYAGGREADGIIKAMRSEAGPSSKELKSESDLTKFLDSQEAVVVGYLSSAAEAIQEVYNKVATFEPETVVCDASDIKALKQCISENTHGLVGHRTTSNAAAFKAPLSTVYYDVDYVKNPRAATTGETGSLSFSEFAGELGEFGQDKADGKTPVATIRDGSSRKFVLKDKFSVEALEKFIADFVADELEPYMKSEELPEDNTQAVKVVVGKNFDEIVNDAEKDVLIEFYAPWCGHCKKLTPIYEELAEKLKGESEITIAKMDATANDVPSQFNVRGFPTIYFAPKGDKQNPRVYNGGREVADFIKYLAAESTNPLKGWDRSGKDHSGKEQKTKTEL</sequence>
<evidence type="ECO:0000256" key="3">
    <source>
        <dbReference type="ARBA" id="ARBA00006347"/>
    </source>
</evidence>
<feature type="chain" id="PRO_5012777244" description="protein disulfide-isomerase" evidence="13">
    <location>
        <begin position="19"/>
        <end position="442"/>
    </location>
</feature>
<dbReference type="PROSITE" id="PS00194">
    <property type="entry name" value="THIOREDOXIN_1"/>
    <property type="match status" value="2"/>
</dbReference>
<dbReference type="Pfam" id="PF00085">
    <property type="entry name" value="Thioredoxin"/>
    <property type="match status" value="2"/>
</dbReference>
<evidence type="ECO:0000256" key="8">
    <source>
        <dbReference type="ARBA" id="ARBA00023157"/>
    </source>
</evidence>
<dbReference type="InterPro" id="IPR017937">
    <property type="entry name" value="Thioredoxin_CS"/>
</dbReference>
<dbReference type="Proteomes" id="UP000192578">
    <property type="component" value="Unassembled WGS sequence"/>
</dbReference>
<feature type="compositionally biased region" description="Basic and acidic residues" evidence="12">
    <location>
        <begin position="423"/>
        <end position="442"/>
    </location>
</feature>
<feature type="domain" description="Thioredoxin" evidence="14">
    <location>
        <begin position="11"/>
        <end position="127"/>
    </location>
</feature>
<keyword evidence="9" id="KW-0413">Isomerase</keyword>
<dbReference type="Gene3D" id="3.40.30.10">
    <property type="entry name" value="Glutaredoxin"/>
    <property type="match status" value="4"/>
</dbReference>